<dbReference type="Pfam" id="PF08044">
    <property type="entry name" value="DUF1707"/>
    <property type="match status" value="1"/>
</dbReference>
<feature type="region of interest" description="Disordered" evidence="1">
    <location>
        <begin position="1"/>
        <end position="31"/>
    </location>
</feature>
<sequence>MGSQQPDEADGVVEASGNRAGPTAAGPDLSGIEDVARDLGTTFTTHVRERAAAAQAARDGVLASDADRDAAVKVLADAFSVGRLSSAELEQRTGRALAARTHGELDDLLAGLGGYRVAVPSRPWRKAVFGVVAFLTSPFVLLGSLLFAFGSDVGDHVGGAVFLVVLLPGLFALWRWAWPRS</sequence>
<comment type="caution">
    <text evidence="4">The sequence shown here is derived from an EMBL/GenBank/DDBJ whole genome shotgun (WGS) entry which is preliminary data.</text>
</comment>
<name>A0A4Q5J0H3_9ACTN</name>
<dbReference type="EMBL" id="SDPU01000022">
    <property type="protein sequence ID" value="RYU12030.1"/>
    <property type="molecule type" value="Genomic_DNA"/>
</dbReference>
<evidence type="ECO:0000259" key="3">
    <source>
        <dbReference type="Pfam" id="PF08044"/>
    </source>
</evidence>
<reference evidence="4 5" key="1">
    <citation type="submission" date="2019-01" db="EMBL/GenBank/DDBJ databases">
        <title>Nocardioides guangzhouensis sp. nov., an actinobacterium isolated from soil.</title>
        <authorList>
            <person name="Fu Y."/>
            <person name="Cai Y."/>
            <person name="Lin Z."/>
            <person name="Chen P."/>
        </authorList>
    </citation>
    <scope>NUCLEOTIDE SEQUENCE [LARGE SCALE GENOMIC DNA]</scope>
    <source>
        <strain evidence="4 5">NBRC 105384</strain>
    </source>
</reference>
<keyword evidence="2" id="KW-0472">Membrane</keyword>
<feature type="transmembrane region" description="Helical" evidence="2">
    <location>
        <begin position="127"/>
        <end position="150"/>
    </location>
</feature>
<feature type="domain" description="DUF1707" evidence="3">
    <location>
        <begin position="62"/>
        <end position="112"/>
    </location>
</feature>
<keyword evidence="2" id="KW-1133">Transmembrane helix</keyword>
<keyword evidence="2" id="KW-0812">Transmembrane</keyword>
<keyword evidence="5" id="KW-1185">Reference proteome</keyword>
<evidence type="ECO:0000313" key="5">
    <source>
        <dbReference type="Proteomes" id="UP000291189"/>
    </source>
</evidence>
<evidence type="ECO:0000256" key="1">
    <source>
        <dbReference type="SAM" id="MobiDB-lite"/>
    </source>
</evidence>
<feature type="transmembrane region" description="Helical" evidence="2">
    <location>
        <begin position="156"/>
        <end position="178"/>
    </location>
</feature>
<organism evidence="4 5">
    <name type="scientific">Nocardioides iriomotensis</name>
    <dbReference type="NCBI Taxonomy" id="715784"/>
    <lineage>
        <taxon>Bacteria</taxon>
        <taxon>Bacillati</taxon>
        <taxon>Actinomycetota</taxon>
        <taxon>Actinomycetes</taxon>
        <taxon>Propionibacteriales</taxon>
        <taxon>Nocardioidaceae</taxon>
        <taxon>Nocardioides</taxon>
    </lineage>
</organism>
<dbReference type="OrthoDB" id="4772576at2"/>
<accession>A0A4Q5J0H3</accession>
<dbReference type="Proteomes" id="UP000291189">
    <property type="component" value="Unassembled WGS sequence"/>
</dbReference>
<dbReference type="InterPro" id="IPR012551">
    <property type="entry name" value="DUF1707_SHOCT-like"/>
</dbReference>
<protein>
    <submittedName>
        <fullName evidence="4">DUF1707 domain-containing protein</fullName>
    </submittedName>
</protein>
<gene>
    <name evidence="4" type="ORF">ETU37_12310</name>
</gene>
<evidence type="ECO:0000313" key="4">
    <source>
        <dbReference type="EMBL" id="RYU12030.1"/>
    </source>
</evidence>
<dbReference type="AlphaFoldDB" id="A0A4Q5J0H3"/>
<dbReference type="RefSeq" id="WP_129987618.1">
    <property type="nucleotide sequence ID" value="NZ_SDPU01000022.1"/>
</dbReference>
<evidence type="ECO:0000256" key="2">
    <source>
        <dbReference type="SAM" id="Phobius"/>
    </source>
</evidence>
<proteinExistence type="predicted"/>